<reference evidence="1" key="1">
    <citation type="submission" date="2018-02" db="EMBL/GenBank/DDBJ databases">
        <title>Rhizophora mucronata_Transcriptome.</title>
        <authorList>
            <person name="Meera S.P."/>
            <person name="Sreeshan A."/>
            <person name="Augustine A."/>
        </authorList>
    </citation>
    <scope>NUCLEOTIDE SEQUENCE</scope>
    <source>
        <tissue evidence="1">Leaf</tissue>
    </source>
</reference>
<accession>A0A2P2NGG6</accession>
<sequence length="43" mass="5038">MLNILLILMSDYMGNLKLVFLIIDPLLFLHHHHCWCARSAPSF</sequence>
<proteinExistence type="predicted"/>
<organism evidence="1">
    <name type="scientific">Rhizophora mucronata</name>
    <name type="common">Asiatic mangrove</name>
    <dbReference type="NCBI Taxonomy" id="61149"/>
    <lineage>
        <taxon>Eukaryota</taxon>
        <taxon>Viridiplantae</taxon>
        <taxon>Streptophyta</taxon>
        <taxon>Embryophyta</taxon>
        <taxon>Tracheophyta</taxon>
        <taxon>Spermatophyta</taxon>
        <taxon>Magnoliopsida</taxon>
        <taxon>eudicotyledons</taxon>
        <taxon>Gunneridae</taxon>
        <taxon>Pentapetalae</taxon>
        <taxon>rosids</taxon>
        <taxon>fabids</taxon>
        <taxon>Malpighiales</taxon>
        <taxon>Rhizophoraceae</taxon>
        <taxon>Rhizophora</taxon>
    </lineage>
</organism>
<protein>
    <submittedName>
        <fullName evidence="1">Uncharacterized protein</fullName>
    </submittedName>
</protein>
<dbReference type="EMBL" id="GGEC01061093">
    <property type="protein sequence ID" value="MBX41577.1"/>
    <property type="molecule type" value="Transcribed_RNA"/>
</dbReference>
<dbReference type="AlphaFoldDB" id="A0A2P2NGG6"/>
<name>A0A2P2NGG6_RHIMU</name>
<evidence type="ECO:0000313" key="1">
    <source>
        <dbReference type="EMBL" id="MBX41577.1"/>
    </source>
</evidence>